<feature type="transmembrane region" description="Helical" evidence="1">
    <location>
        <begin position="63"/>
        <end position="83"/>
    </location>
</feature>
<name>A0A0V8RVI6_PYROC</name>
<feature type="transmembrane region" description="Helical" evidence="1">
    <location>
        <begin position="95"/>
        <end position="114"/>
    </location>
</feature>
<dbReference type="Proteomes" id="UP000053352">
    <property type="component" value="Unassembled WGS sequence"/>
</dbReference>
<gene>
    <name evidence="2" type="ORF">CF15_04660</name>
</gene>
<dbReference type="AlphaFoldDB" id="A0A0V8RVI6"/>
<keyword evidence="1" id="KW-0812">Transmembrane</keyword>
<evidence type="ECO:0000313" key="2">
    <source>
        <dbReference type="EMBL" id="KSW12073.1"/>
    </source>
</evidence>
<sequence length="171" mass="17563">MSVQASLLDAAIVVSLLAAASGSVGAIMARKTVHSIAWLVIASLGVAAVLALTGYGYLSVFHIVVYTGAGIMLLAIVVMMLGCGVEPRTLNPGRLVLAFFAAAALEAPLAMYALSHPVSSSELASRSLSFTQAARVLMDCWLCTLLMVVTVAAVLIEALSMARGSAAPRGE</sequence>
<keyword evidence="3" id="KW-1185">Reference proteome</keyword>
<dbReference type="GO" id="GO:0008137">
    <property type="term" value="F:NADH dehydrogenase (ubiquinone) activity"/>
    <property type="evidence" value="ECO:0007669"/>
    <property type="project" value="InterPro"/>
</dbReference>
<dbReference type="InterPro" id="IPR042106">
    <property type="entry name" value="Nuo/plastoQ_OxRdtase_6_NuoJ"/>
</dbReference>
<feature type="transmembrane region" description="Helical" evidence="1">
    <location>
        <begin position="6"/>
        <end position="29"/>
    </location>
</feature>
<organism evidence="2 3">
    <name type="scientific">Pyrodictium occultum</name>
    <dbReference type="NCBI Taxonomy" id="2309"/>
    <lineage>
        <taxon>Archaea</taxon>
        <taxon>Thermoproteota</taxon>
        <taxon>Thermoprotei</taxon>
        <taxon>Desulfurococcales</taxon>
        <taxon>Pyrodictiaceae</taxon>
        <taxon>Pyrodictium</taxon>
    </lineage>
</organism>
<protein>
    <recommendedName>
        <fullName evidence="4">NADH-quinone oxidoreductase subunit J</fullName>
    </recommendedName>
</protein>
<reference evidence="2 3" key="1">
    <citation type="submission" date="2015-11" db="EMBL/GenBank/DDBJ databases">
        <title>Genome sequence of Pyrodictium occultum PL-19, a marine hyperthermophilic archaeon isolated from Volcano, Italy.</title>
        <authorList>
            <person name="Utturkar S."/>
            <person name="Huber H."/>
            <person name="Leptihn S."/>
            <person name="Brown S."/>
            <person name="Stetter K.O."/>
            <person name="Podar M."/>
        </authorList>
    </citation>
    <scope>NUCLEOTIDE SEQUENCE [LARGE SCALE GENOMIC DNA]</scope>
    <source>
        <strain evidence="2 3">PL-19</strain>
    </source>
</reference>
<dbReference type="STRING" id="2309.CF15_04660"/>
<feature type="transmembrane region" description="Helical" evidence="1">
    <location>
        <begin position="134"/>
        <end position="156"/>
    </location>
</feature>
<dbReference type="InterPro" id="IPR001457">
    <property type="entry name" value="NADH_UbQ/plastoQ_OxRdtase_su6"/>
</dbReference>
<dbReference type="RefSeq" id="WP_058370753.1">
    <property type="nucleotide sequence ID" value="NZ_LNTB01000001.1"/>
</dbReference>
<keyword evidence="1" id="KW-0472">Membrane</keyword>
<comment type="caution">
    <text evidence="2">The sequence shown here is derived from an EMBL/GenBank/DDBJ whole genome shotgun (WGS) entry which is preliminary data.</text>
</comment>
<feature type="transmembrane region" description="Helical" evidence="1">
    <location>
        <begin position="36"/>
        <end position="57"/>
    </location>
</feature>
<accession>A0A0V8RVI6</accession>
<evidence type="ECO:0008006" key="4">
    <source>
        <dbReference type="Google" id="ProtNLM"/>
    </source>
</evidence>
<dbReference type="OrthoDB" id="384309at2157"/>
<dbReference type="Pfam" id="PF00499">
    <property type="entry name" value="Oxidored_q3"/>
    <property type="match status" value="1"/>
</dbReference>
<proteinExistence type="predicted"/>
<evidence type="ECO:0000313" key="3">
    <source>
        <dbReference type="Proteomes" id="UP000053352"/>
    </source>
</evidence>
<keyword evidence="1" id="KW-1133">Transmembrane helix</keyword>
<dbReference type="EMBL" id="LNTB01000001">
    <property type="protein sequence ID" value="KSW12073.1"/>
    <property type="molecule type" value="Genomic_DNA"/>
</dbReference>
<evidence type="ECO:0000256" key="1">
    <source>
        <dbReference type="SAM" id="Phobius"/>
    </source>
</evidence>
<dbReference type="Gene3D" id="1.20.120.1200">
    <property type="entry name" value="NADH-ubiquinone/plastoquinone oxidoreductase chain 6, subunit NuoJ"/>
    <property type="match status" value="1"/>
</dbReference>